<name>A0A0R3L053_9BRAD</name>
<keyword evidence="2" id="KW-1185">Reference proteome</keyword>
<gene>
    <name evidence="1" type="ORF">CP49_11895</name>
</gene>
<dbReference type="EMBL" id="LLXX01000173">
    <property type="protein sequence ID" value="KRQ99292.1"/>
    <property type="molecule type" value="Genomic_DNA"/>
</dbReference>
<evidence type="ECO:0008006" key="3">
    <source>
        <dbReference type="Google" id="ProtNLM"/>
    </source>
</evidence>
<dbReference type="InterPro" id="IPR008861">
    <property type="entry name" value="GpX-like"/>
</dbReference>
<organism evidence="1 2">
    <name type="scientific">Bradyrhizobium valentinum</name>
    <dbReference type="NCBI Taxonomy" id="1518501"/>
    <lineage>
        <taxon>Bacteria</taxon>
        <taxon>Pseudomonadati</taxon>
        <taxon>Pseudomonadota</taxon>
        <taxon>Alphaproteobacteria</taxon>
        <taxon>Hyphomicrobiales</taxon>
        <taxon>Nitrobacteraceae</taxon>
        <taxon>Bradyrhizobium</taxon>
    </lineage>
</organism>
<dbReference type="RefSeq" id="WP_057853944.1">
    <property type="nucleotide sequence ID" value="NZ_LLXX01000173.1"/>
</dbReference>
<comment type="caution">
    <text evidence="1">The sequence shown here is derived from an EMBL/GenBank/DDBJ whole genome shotgun (WGS) entry which is preliminary data.</text>
</comment>
<reference evidence="1 2" key="1">
    <citation type="submission" date="2014-03" db="EMBL/GenBank/DDBJ databases">
        <title>Bradyrhizobium valentinum sp. nov., isolated from effective nodules of Lupinus mariae-josephae, a lupine endemic of basic-lime soils in Eastern Spain.</title>
        <authorList>
            <person name="Duran D."/>
            <person name="Rey L."/>
            <person name="Navarro A."/>
            <person name="Busquets A."/>
            <person name="Imperial J."/>
            <person name="Ruiz-Argueso T."/>
        </authorList>
    </citation>
    <scope>NUCLEOTIDE SEQUENCE [LARGE SCALE GENOMIC DNA]</scope>
    <source>
        <strain evidence="1 2">LmjM3</strain>
    </source>
</reference>
<dbReference type="Proteomes" id="UP000051913">
    <property type="component" value="Unassembled WGS sequence"/>
</dbReference>
<protein>
    <recommendedName>
        <fullName evidence="3">Phage tail protein</fullName>
    </recommendedName>
</protein>
<dbReference type="Pfam" id="PF05489">
    <property type="entry name" value="Phage_tail_X"/>
    <property type="match status" value="1"/>
</dbReference>
<accession>A0A0R3L053</accession>
<evidence type="ECO:0000313" key="2">
    <source>
        <dbReference type="Proteomes" id="UP000051913"/>
    </source>
</evidence>
<sequence>MTTGEIVTIRGEAITLDRYITRKLRSYQPGYLERVLDVNPGLAALGVVLPVGTRFVLPPLTPQEMDAAIEVVKLWE</sequence>
<proteinExistence type="predicted"/>
<evidence type="ECO:0000313" key="1">
    <source>
        <dbReference type="EMBL" id="KRQ99292.1"/>
    </source>
</evidence>
<dbReference type="AlphaFoldDB" id="A0A0R3L053"/>